<reference evidence="3 4" key="1">
    <citation type="submission" date="2024-04" db="EMBL/GenBank/DDBJ databases">
        <title>Novel genus in family Flammeovirgaceae.</title>
        <authorList>
            <person name="Nguyen T.H."/>
            <person name="Vuong T.Q."/>
            <person name="Le H."/>
            <person name="Kim S.-G."/>
        </authorList>
    </citation>
    <scope>NUCLEOTIDE SEQUENCE [LARGE SCALE GENOMIC DNA]</scope>
    <source>
        <strain evidence="3 4">JCM 23209</strain>
    </source>
</reference>
<dbReference type="Pfam" id="PF01368">
    <property type="entry name" value="DHH"/>
    <property type="match status" value="1"/>
</dbReference>
<dbReference type="InterPro" id="IPR003156">
    <property type="entry name" value="DHHA1_dom"/>
</dbReference>
<evidence type="ECO:0000259" key="2">
    <source>
        <dbReference type="Pfam" id="PF02272"/>
    </source>
</evidence>
<dbReference type="Gene3D" id="3.10.310.30">
    <property type="match status" value="1"/>
</dbReference>
<dbReference type="AlphaFoldDB" id="A0AAW9SDS0"/>
<comment type="caution">
    <text evidence="3">The sequence shown here is derived from an EMBL/GenBank/DDBJ whole genome shotgun (WGS) entry which is preliminary data.</text>
</comment>
<protein>
    <submittedName>
        <fullName evidence="3">Bifunctional oligoribonuclease/PAP phosphatase NrnA</fullName>
        <ecNumber evidence="3">3.1.3.7</ecNumber>
    </submittedName>
</protein>
<sequence>MTNYTALKEFLSNPKKIIILPHRKPDADALGSCLALSAYLRKAGHTTTVISPTDYPKFLFWMPGQKEVLIYENGKQNKAKKLIEEADLAFCLDFNELSRIEQLGELVAKAKLKKAVIDHHQGNIDFADYYLHDPKAAATAELVYDFIQLDGGSQHLDKKIAECIYAGIMTDTGSFKFPSTSSKIHRIIADLMDLGINASRIHRLVYDTSTENRLRFLGYALHQNLTFLPEFKTGYFALSKKELKEYKTETGDTEGLVNYALSVKGIRLAALFSEKEGFTKISFRSVGDFSVAKLAAEHFNGGGHVNAAGGIYYKSLQETVDTFVKILEQYKEELHKSSE</sequence>
<dbReference type="Gene3D" id="3.90.1640.10">
    <property type="entry name" value="inorganic pyrophosphatase (n-terminal core)"/>
    <property type="match status" value="1"/>
</dbReference>
<dbReference type="RefSeq" id="WP_346821783.1">
    <property type="nucleotide sequence ID" value="NZ_JBDKWZ010000007.1"/>
</dbReference>
<gene>
    <name evidence="3" type="ORF">AAG747_13895</name>
</gene>
<accession>A0AAW9SDS0</accession>
<dbReference type="InterPro" id="IPR051319">
    <property type="entry name" value="Oligoribo/pAp-PDE_c-di-AMP_PDE"/>
</dbReference>
<proteinExistence type="predicted"/>
<dbReference type="GO" id="GO:0003676">
    <property type="term" value="F:nucleic acid binding"/>
    <property type="evidence" value="ECO:0007669"/>
    <property type="project" value="InterPro"/>
</dbReference>
<dbReference type="EC" id="3.1.3.7" evidence="3"/>
<feature type="domain" description="DHHA1" evidence="2">
    <location>
        <begin position="245"/>
        <end position="331"/>
    </location>
</feature>
<dbReference type="InterPro" id="IPR001667">
    <property type="entry name" value="DDH_dom"/>
</dbReference>
<dbReference type="EMBL" id="JBDKWZ010000007">
    <property type="protein sequence ID" value="MEN7549011.1"/>
    <property type="molecule type" value="Genomic_DNA"/>
</dbReference>
<dbReference type="PANTHER" id="PTHR47618">
    <property type="entry name" value="BIFUNCTIONAL OLIGORIBONUCLEASE AND PAP PHOSPHATASE NRNA"/>
    <property type="match status" value="1"/>
</dbReference>
<dbReference type="Proteomes" id="UP001403385">
    <property type="component" value="Unassembled WGS sequence"/>
</dbReference>
<feature type="domain" description="DDH" evidence="1">
    <location>
        <begin position="16"/>
        <end position="168"/>
    </location>
</feature>
<keyword evidence="4" id="KW-1185">Reference proteome</keyword>
<dbReference type="GO" id="GO:0008441">
    <property type="term" value="F:3'(2'),5'-bisphosphate nucleotidase activity"/>
    <property type="evidence" value="ECO:0007669"/>
    <property type="project" value="UniProtKB-EC"/>
</dbReference>
<evidence type="ECO:0000313" key="4">
    <source>
        <dbReference type="Proteomes" id="UP001403385"/>
    </source>
</evidence>
<name>A0AAW9SDS0_9BACT</name>
<evidence type="ECO:0000313" key="3">
    <source>
        <dbReference type="EMBL" id="MEN7549011.1"/>
    </source>
</evidence>
<evidence type="ECO:0000259" key="1">
    <source>
        <dbReference type="Pfam" id="PF01368"/>
    </source>
</evidence>
<dbReference type="InterPro" id="IPR038763">
    <property type="entry name" value="DHH_sf"/>
</dbReference>
<dbReference type="SUPFAM" id="SSF64182">
    <property type="entry name" value="DHH phosphoesterases"/>
    <property type="match status" value="1"/>
</dbReference>
<keyword evidence="3" id="KW-0378">Hydrolase</keyword>
<dbReference type="Pfam" id="PF02272">
    <property type="entry name" value="DHHA1"/>
    <property type="match status" value="1"/>
</dbReference>
<dbReference type="PANTHER" id="PTHR47618:SF1">
    <property type="entry name" value="BIFUNCTIONAL OLIGORIBONUCLEASE AND PAP PHOSPHATASE NRNA"/>
    <property type="match status" value="1"/>
</dbReference>
<organism evidence="3 4">
    <name type="scientific">Rapidithrix thailandica</name>
    <dbReference type="NCBI Taxonomy" id="413964"/>
    <lineage>
        <taxon>Bacteria</taxon>
        <taxon>Pseudomonadati</taxon>
        <taxon>Bacteroidota</taxon>
        <taxon>Cytophagia</taxon>
        <taxon>Cytophagales</taxon>
        <taxon>Flammeovirgaceae</taxon>
        <taxon>Rapidithrix</taxon>
    </lineage>
</organism>